<feature type="domain" description="Orn/DAP/Arg decarboxylase 2 C-terminal" evidence="9">
    <location>
        <begin position="29"/>
        <end position="371"/>
    </location>
</feature>
<dbReference type="Proteomes" id="UP000252132">
    <property type="component" value="Unassembled WGS sequence"/>
</dbReference>
<dbReference type="Gene3D" id="2.40.37.10">
    <property type="entry name" value="Lyase, Ornithine Decarboxylase, Chain A, domain 1"/>
    <property type="match status" value="1"/>
</dbReference>
<reference evidence="11 12" key="1">
    <citation type="journal article" date="2018" name="Microbiome">
        <title>Fine metagenomic profile of the Mediterranean stratified and mixed water columns revealed by assembly and recruitment.</title>
        <authorList>
            <person name="Haro-Moreno J.M."/>
            <person name="Lopez-Perez M."/>
            <person name="De La Torre J.R."/>
            <person name="Picazo A."/>
            <person name="Camacho A."/>
            <person name="Rodriguez-Valera F."/>
        </authorList>
    </citation>
    <scope>NUCLEOTIDE SEQUENCE [LARGE SCALE GENOMIC DNA]</scope>
    <source>
        <strain evidence="11">MED-G55</strain>
    </source>
</reference>
<feature type="active site" description="Proton donor" evidence="7">
    <location>
        <position position="344"/>
    </location>
</feature>
<feature type="binding site" evidence="5">
    <location>
        <position position="373"/>
    </location>
    <ligand>
        <name>pyridoxal 5'-phosphate</name>
        <dbReference type="ChEBI" id="CHEBI:597326"/>
    </ligand>
</feature>
<comment type="subunit">
    <text evidence="5">Homodimer.</text>
</comment>
<dbReference type="PANTHER" id="PTHR43727">
    <property type="entry name" value="DIAMINOPIMELATE DECARBOXYLASE"/>
    <property type="match status" value="1"/>
</dbReference>
<dbReference type="PRINTS" id="PR01181">
    <property type="entry name" value="DAPDCRBXLASE"/>
</dbReference>
<feature type="domain" description="Orn/DAP/Arg decarboxylase 2 N-terminal" evidence="10">
    <location>
        <begin position="36"/>
        <end position="281"/>
    </location>
</feature>
<keyword evidence="2 5" id="KW-0210">Decarboxylase</keyword>
<keyword evidence="5" id="KW-0028">Amino-acid biosynthesis</keyword>
<dbReference type="NCBIfam" id="TIGR01048">
    <property type="entry name" value="lysA"/>
    <property type="match status" value="1"/>
</dbReference>
<comment type="similarity">
    <text evidence="5">Belongs to the Orn/Lys/Arg decarboxylase class-II family. LysA subfamily.</text>
</comment>
<dbReference type="GO" id="GO:0008836">
    <property type="term" value="F:diaminopimelate decarboxylase activity"/>
    <property type="evidence" value="ECO:0007669"/>
    <property type="project" value="UniProtKB-UniRule"/>
</dbReference>
<name>A0A368DYJ5_9PROT</name>
<dbReference type="CDD" id="cd06828">
    <property type="entry name" value="PLPDE_III_DapDC"/>
    <property type="match status" value="1"/>
</dbReference>
<comment type="pathway">
    <text evidence="5 8">Amino-acid biosynthesis; L-lysine biosynthesis via DAP pathway; L-lysine from DL-2,6-diaminopimelate: step 1/1.</text>
</comment>
<feature type="binding site" evidence="5">
    <location>
        <position position="373"/>
    </location>
    <ligand>
        <name>substrate</name>
    </ligand>
</feature>
<evidence type="ECO:0000313" key="11">
    <source>
        <dbReference type="EMBL" id="RCL76900.1"/>
    </source>
</evidence>
<evidence type="ECO:0000256" key="7">
    <source>
        <dbReference type="PIRSR" id="PIRSR600183-50"/>
    </source>
</evidence>
<dbReference type="Gene3D" id="3.20.20.10">
    <property type="entry name" value="Alanine racemase"/>
    <property type="match status" value="1"/>
</dbReference>
<evidence type="ECO:0000256" key="6">
    <source>
        <dbReference type="NCBIfam" id="TIGR01048"/>
    </source>
</evidence>
<dbReference type="PANTHER" id="PTHR43727:SF2">
    <property type="entry name" value="GROUP IV DECARBOXYLASE"/>
    <property type="match status" value="1"/>
</dbReference>
<dbReference type="InterPro" id="IPR000183">
    <property type="entry name" value="Orn/DAP/Arg_de-COase"/>
</dbReference>
<dbReference type="InterPro" id="IPR002986">
    <property type="entry name" value="DAP_deCOOHase_LysA"/>
</dbReference>
<feature type="binding site" evidence="5">
    <location>
        <position position="345"/>
    </location>
    <ligand>
        <name>substrate</name>
    </ligand>
</feature>
<gene>
    <name evidence="5 11" type="primary">lysA</name>
    <name evidence="11" type="ORF">DBW69_04690</name>
</gene>
<dbReference type="GO" id="GO:0030170">
    <property type="term" value="F:pyridoxal phosphate binding"/>
    <property type="evidence" value="ECO:0007669"/>
    <property type="project" value="UniProtKB-UniRule"/>
</dbReference>
<feature type="binding site" evidence="5">
    <location>
        <position position="318"/>
    </location>
    <ligand>
        <name>substrate</name>
    </ligand>
</feature>
<dbReference type="SUPFAM" id="SSF51419">
    <property type="entry name" value="PLP-binding barrel"/>
    <property type="match status" value="1"/>
</dbReference>
<evidence type="ECO:0000259" key="10">
    <source>
        <dbReference type="Pfam" id="PF02784"/>
    </source>
</evidence>
<feature type="binding site" evidence="5">
    <location>
        <position position="278"/>
    </location>
    <ligand>
        <name>substrate</name>
    </ligand>
</feature>
<dbReference type="InterPro" id="IPR009006">
    <property type="entry name" value="Ala_racemase/Decarboxylase_C"/>
</dbReference>
<keyword evidence="5 8" id="KW-0457">Lysine biosynthesis</keyword>
<comment type="caution">
    <text evidence="11">The sequence shown here is derived from an EMBL/GenBank/DDBJ whole genome shotgun (WGS) entry which is preliminary data.</text>
</comment>
<dbReference type="InterPro" id="IPR022643">
    <property type="entry name" value="De-COase2_C"/>
</dbReference>
<protein>
    <recommendedName>
        <fullName evidence="5 6">Diaminopimelate decarboxylase</fullName>
        <shortName evidence="5">DAP decarboxylase</shortName>
        <shortName evidence="5">DAPDC</shortName>
        <ecNumber evidence="5 6">4.1.1.20</ecNumber>
    </recommendedName>
</protein>
<evidence type="ECO:0000256" key="1">
    <source>
        <dbReference type="ARBA" id="ARBA00001933"/>
    </source>
</evidence>
<dbReference type="InterPro" id="IPR029066">
    <property type="entry name" value="PLP-binding_barrel"/>
</dbReference>
<evidence type="ECO:0000256" key="4">
    <source>
        <dbReference type="ARBA" id="ARBA00023239"/>
    </source>
</evidence>
<dbReference type="Pfam" id="PF02784">
    <property type="entry name" value="Orn_Arg_deC_N"/>
    <property type="match status" value="1"/>
</dbReference>
<dbReference type="PRINTS" id="PR01179">
    <property type="entry name" value="ODADCRBXLASE"/>
</dbReference>
<organism evidence="11 12">
    <name type="scientific">PS1 clade bacterium</name>
    <dbReference type="NCBI Taxonomy" id="2175152"/>
    <lineage>
        <taxon>Bacteria</taxon>
        <taxon>Pseudomonadati</taxon>
        <taxon>Pseudomonadota</taxon>
        <taxon>Alphaproteobacteria</taxon>
        <taxon>PS1 clade</taxon>
    </lineage>
</organism>
<proteinExistence type="inferred from homology"/>
<evidence type="ECO:0000313" key="12">
    <source>
        <dbReference type="Proteomes" id="UP000252132"/>
    </source>
</evidence>
<dbReference type="AlphaFoldDB" id="A0A368DYJ5"/>
<comment type="cofactor">
    <cofactor evidence="1 5 7 8">
        <name>pyridoxal 5'-phosphate</name>
        <dbReference type="ChEBI" id="CHEBI:597326"/>
    </cofactor>
</comment>
<dbReference type="EC" id="4.1.1.20" evidence="5 6"/>
<keyword evidence="4 5" id="KW-0456">Lyase</keyword>
<dbReference type="UniPathway" id="UPA00034">
    <property type="reaction ID" value="UER00027"/>
</dbReference>
<feature type="binding site" evidence="5">
    <location>
        <begin position="275"/>
        <end position="278"/>
    </location>
    <ligand>
        <name>pyridoxal 5'-phosphate</name>
        <dbReference type="ChEBI" id="CHEBI:597326"/>
    </ligand>
</feature>
<dbReference type="GO" id="GO:0009089">
    <property type="term" value="P:lysine biosynthetic process via diaminopimelate"/>
    <property type="evidence" value="ECO:0007669"/>
    <property type="project" value="UniProtKB-UniRule"/>
</dbReference>
<feature type="binding site" evidence="5">
    <location>
        <position position="239"/>
    </location>
    <ligand>
        <name>pyridoxal 5'-phosphate</name>
        <dbReference type="ChEBI" id="CHEBI:597326"/>
    </ligand>
</feature>
<dbReference type="InterPro" id="IPR022644">
    <property type="entry name" value="De-COase2_N"/>
</dbReference>
<evidence type="ECO:0000259" key="9">
    <source>
        <dbReference type="Pfam" id="PF00278"/>
    </source>
</evidence>
<dbReference type="HAMAP" id="MF_02120">
    <property type="entry name" value="LysA"/>
    <property type="match status" value="1"/>
</dbReference>
<dbReference type="EMBL" id="QOQF01000015">
    <property type="protein sequence ID" value="RCL76900.1"/>
    <property type="molecule type" value="Genomic_DNA"/>
</dbReference>
<evidence type="ECO:0000256" key="5">
    <source>
        <dbReference type="HAMAP-Rule" id="MF_02120"/>
    </source>
</evidence>
<comment type="catalytic activity">
    <reaction evidence="5 8">
        <text>meso-2,6-diaminopimelate + H(+) = L-lysine + CO2</text>
        <dbReference type="Rhea" id="RHEA:15101"/>
        <dbReference type="ChEBI" id="CHEBI:15378"/>
        <dbReference type="ChEBI" id="CHEBI:16526"/>
        <dbReference type="ChEBI" id="CHEBI:32551"/>
        <dbReference type="ChEBI" id="CHEBI:57791"/>
        <dbReference type="EC" id="4.1.1.20"/>
    </reaction>
</comment>
<comment type="function">
    <text evidence="5">Specifically catalyzes the decarboxylation of meso-diaminopimelate (meso-DAP) to L-lysine.</text>
</comment>
<accession>A0A368DYJ5</accession>
<sequence>MHHFNRREDRLFAENIDVTALAEHVGTPFYCYSTATLRQHYTRLKEAFSQNDVTICYSVKANSNLGVIATLADLGSGADVVSEGELRRALLSGIPAEKIVFSGVGKTEAEMAFALNADIAQFNVESRAELEQLSEVATRESKTARISLRVNPDIDAGTHEKISTGKAENKFGIAWDEAEASYAKAATLPGLEIVGIDIHIGSQITELAPFKNAFVKVAGLLKKLTDAGHNITTLDLGGGLGIPYAPDDVHPPTPEDYANLIGEIFGDSGCRIFLEPGRLIAGNAGILVTSVIRTKKGEAKNFIIVDAAMTELMRPTLYGAYHDIQPVITNTNDEDVWDVVGPVCETGDFLGSERSLPEPQQGDLLAIFTCGAYGASLGSSYNTRLSAPEVLVDDEKFEIIRARPQYDDILALEKVPDWLKKA</sequence>
<evidence type="ECO:0000256" key="8">
    <source>
        <dbReference type="RuleBase" id="RU003738"/>
    </source>
</evidence>
<keyword evidence="3 5" id="KW-0663">Pyridoxal phosphate</keyword>
<evidence type="ECO:0000256" key="2">
    <source>
        <dbReference type="ARBA" id="ARBA00022793"/>
    </source>
</evidence>
<evidence type="ECO:0000256" key="3">
    <source>
        <dbReference type="ARBA" id="ARBA00022898"/>
    </source>
</evidence>
<dbReference type="Pfam" id="PF00278">
    <property type="entry name" value="Orn_DAP_Arg_deC"/>
    <property type="match status" value="1"/>
</dbReference>
<feature type="binding site" evidence="5">
    <location>
        <position position="314"/>
    </location>
    <ligand>
        <name>substrate</name>
    </ligand>
</feature>
<dbReference type="FunFam" id="3.20.20.10:FF:000003">
    <property type="entry name" value="Diaminopimelate decarboxylase"/>
    <property type="match status" value="1"/>
</dbReference>
<dbReference type="SUPFAM" id="SSF50621">
    <property type="entry name" value="Alanine racemase C-terminal domain-like"/>
    <property type="match status" value="1"/>
</dbReference>
<feature type="modified residue" description="N6-(pyridoxal phosphate)lysine" evidence="5 7">
    <location>
        <position position="60"/>
    </location>
</feature>